<gene>
    <name evidence="2" type="ORF">SAMN05444165_2782</name>
</gene>
<evidence type="ECO:0000259" key="1">
    <source>
        <dbReference type="PROSITE" id="PS50995"/>
    </source>
</evidence>
<organism evidence="2 3">
    <name type="scientific">Paraburkholderia phenazinium</name>
    <dbReference type="NCBI Taxonomy" id="60549"/>
    <lineage>
        <taxon>Bacteria</taxon>
        <taxon>Pseudomonadati</taxon>
        <taxon>Pseudomonadota</taxon>
        <taxon>Betaproteobacteria</taxon>
        <taxon>Burkholderiales</taxon>
        <taxon>Burkholderiaceae</taxon>
        <taxon>Paraburkholderia</taxon>
    </lineage>
</organism>
<keyword evidence="3" id="KW-1185">Reference proteome</keyword>
<proteinExistence type="predicted"/>
<dbReference type="Proteomes" id="UP000185151">
    <property type="component" value="Unassembled WGS sequence"/>
</dbReference>
<dbReference type="PROSITE" id="PS50995">
    <property type="entry name" value="HTH_MARR_2"/>
    <property type="match status" value="1"/>
</dbReference>
<dbReference type="Pfam" id="PF01047">
    <property type="entry name" value="MarR"/>
    <property type="match status" value="1"/>
</dbReference>
<accession>A0A1N6J4I1</accession>
<dbReference type="Gene3D" id="1.10.10.10">
    <property type="entry name" value="Winged helix-like DNA-binding domain superfamily/Winged helix DNA-binding domain"/>
    <property type="match status" value="1"/>
</dbReference>
<dbReference type="InterPro" id="IPR036388">
    <property type="entry name" value="WH-like_DNA-bd_sf"/>
</dbReference>
<reference evidence="2 3" key="1">
    <citation type="submission" date="2016-11" db="EMBL/GenBank/DDBJ databases">
        <authorList>
            <person name="Jaros S."/>
            <person name="Januszkiewicz K."/>
            <person name="Wedrychowicz H."/>
        </authorList>
    </citation>
    <scope>NUCLEOTIDE SEQUENCE [LARGE SCALE GENOMIC DNA]</scope>
    <source>
        <strain evidence="2 3">GAS95</strain>
    </source>
</reference>
<dbReference type="AlphaFoldDB" id="A0A1N6J4I1"/>
<dbReference type="PANTHER" id="PTHR33164:SF105">
    <property type="entry name" value="TRANSCRIPTIONAL REPRESSOR PROTEIN-RELATED"/>
    <property type="match status" value="1"/>
</dbReference>
<dbReference type="PANTHER" id="PTHR33164">
    <property type="entry name" value="TRANSCRIPTIONAL REGULATOR, MARR FAMILY"/>
    <property type="match status" value="1"/>
</dbReference>
<dbReference type="EMBL" id="FSRU01000001">
    <property type="protein sequence ID" value="SIO39200.1"/>
    <property type="molecule type" value="Genomic_DNA"/>
</dbReference>
<name>A0A1N6J4I1_9BURK</name>
<dbReference type="SUPFAM" id="SSF46785">
    <property type="entry name" value="Winged helix' DNA-binding domain"/>
    <property type="match status" value="1"/>
</dbReference>
<dbReference type="InterPro" id="IPR036390">
    <property type="entry name" value="WH_DNA-bd_sf"/>
</dbReference>
<dbReference type="InterPro" id="IPR000835">
    <property type="entry name" value="HTH_MarR-typ"/>
</dbReference>
<dbReference type="InterPro" id="IPR039422">
    <property type="entry name" value="MarR/SlyA-like"/>
</dbReference>
<evidence type="ECO:0000313" key="3">
    <source>
        <dbReference type="Proteomes" id="UP000185151"/>
    </source>
</evidence>
<evidence type="ECO:0000313" key="2">
    <source>
        <dbReference type="EMBL" id="SIO39200.1"/>
    </source>
</evidence>
<dbReference type="GO" id="GO:0003700">
    <property type="term" value="F:DNA-binding transcription factor activity"/>
    <property type="evidence" value="ECO:0007669"/>
    <property type="project" value="InterPro"/>
</dbReference>
<sequence length="141" mass="16058">MDDMQALPDDDCFAIRQAARYVSQLYDRHMAQVGLTITQFSILRRIKRAAPMTMKQLADEMVMERTTLVRALQPLQRDGLLLSRSTEVKSRELALSLTEAGETKLAAARLRWHAAQEAFERRFGVERAASLRSELFAMTKA</sequence>
<feature type="domain" description="HTH marR-type" evidence="1">
    <location>
        <begin position="8"/>
        <end position="140"/>
    </location>
</feature>
<dbReference type="GO" id="GO:0006950">
    <property type="term" value="P:response to stress"/>
    <property type="evidence" value="ECO:0007669"/>
    <property type="project" value="TreeGrafter"/>
</dbReference>
<dbReference type="SMART" id="SM00347">
    <property type="entry name" value="HTH_MARR"/>
    <property type="match status" value="1"/>
</dbReference>
<protein>
    <submittedName>
        <fullName evidence="2">Transcriptional regulator, MarR family</fullName>
    </submittedName>
</protein>